<dbReference type="EMBL" id="MT143614">
    <property type="protein sequence ID" value="QJA98870.1"/>
    <property type="molecule type" value="Genomic_DNA"/>
</dbReference>
<name>A0A6M3LU80_9ZZZZ</name>
<dbReference type="AlphaFoldDB" id="A0A6M3LU80"/>
<gene>
    <name evidence="1" type="ORF">MM171A01453_0011</name>
</gene>
<organism evidence="1">
    <name type="scientific">viral metagenome</name>
    <dbReference type="NCBI Taxonomy" id="1070528"/>
    <lineage>
        <taxon>unclassified sequences</taxon>
        <taxon>metagenomes</taxon>
        <taxon>organismal metagenomes</taxon>
    </lineage>
</organism>
<evidence type="ECO:0000313" key="1">
    <source>
        <dbReference type="EMBL" id="QJA98870.1"/>
    </source>
</evidence>
<accession>A0A6M3LU80</accession>
<protein>
    <submittedName>
        <fullName evidence="1">Uncharacterized protein</fullName>
    </submittedName>
</protein>
<proteinExistence type="predicted"/>
<sequence length="130" mass="16046">MKRPEKIVMWMHANREKTEYVNHLGKPLYKYFIEFPSWMGLAYRPRYVKIEINEKPMSWAQRDEDGNREEIQAYVKANWSKKLTKMRKLNNNYLQVFTIARDDPETRRLSPEEYRQYHQELRELNRKYGV</sequence>
<reference evidence="1" key="1">
    <citation type="submission" date="2020-03" db="EMBL/GenBank/DDBJ databases">
        <title>The deep terrestrial virosphere.</title>
        <authorList>
            <person name="Holmfeldt K."/>
            <person name="Nilsson E."/>
            <person name="Simone D."/>
            <person name="Lopez-Fernandez M."/>
            <person name="Wu X."/>
            <person name="de Brujin I."/>
            <person name="Lundin D."/>
            <person name="Andersson A."/>
            <person name="Bertilsson S."/>
            <person name="Dopson M."/>
        </authorList>
    </citation>
    <scope>NUCLEOTIDE SEQUENCE</scope>
    <source>
        <strain evidence="1">MM171A01453</strain>
    </source>
</reference>